<organism evidence="3 4">
    <name type="scientific">Mucilaginibacter boryungensis</name>
    <dbReference type="NCBI Taxonomy" id="768480"/>
    <lineage>
        <taxon>Bacteria</taxon>
        <taxon>Pseudomonadati</taxon>
        <taxon>Bacteroidota</taxon>
        <taxon>Sphingobacteriia</taxon>
        <taxon>Sphingobacteriales</taxon>
        <taxon>Sphingobacteriaceae</taxon>
        <taxon>Mucilaginibacter</taxon>
    </lineage>
</organism>
<dbReference type="CDD" id="cd00293">
    <property type="entry name" value="USP-like"/>
    <property type="match status" value="1"/>
</dbReference>
<dbReference type="Proteomes" id="UP000632774">
    <property type="component" value="Unassembled WGS sequence"/>
</dbReference>
<dbReference type="Gene3D" id="3.40.50.620">
    <property type="entry name" value="HUPs"/>
    <property type="match status" value="2"/>
</dbReference>
<dbReference type="RefSeq" id="WP_194106142.1">
    <property type="nucleotide sequence ID" value="NZ_JADFFM010000001.1"/>
</dbReference>
<reference evidence="3 4" key="1">
    <citation type="submission" date="2020-10" db="EMBL/GenBank/DDBJ databases">
        <title>Mucilaginibacter mali sp. nov., isolated from rhizosphere soil of apple orchard.</title>
        <authorList>
            <person name="Lee J.-S."/>
            <person name="Kim H.S."/>
            <person name="Kim J.-S."/>
        </authorList>
    </citation>
    <scope>NUCLEOTIDE SEQUENCE [LARGE SCALE GENOMIC DNA]</scope>
    <source>
        <strain evidence="3 4">KCTC 23157</strain>
    </source>
</reference>
<protein>
    <submittedName>
        <fullName evidence="3">Universal stress protein</fullName>
    </submittedName>
</protein>
<evidence type="ECO:0000313" key="4">
    <source>
        <dbReference type="Proteomes" id="UP000632774"/>
    </source>
</evidence>
<dbReference type="InterPro" id="IPR014729">
    <property type="entry name" value="Rossmann-like_a/b/a_fold"/>
</dbReference>
<dbReference type="PANTHER" id="PTHR46268:SF6">
    <property type="entry name" value="UNIVERSAL STRESS PROTEIN UP12"/>
    <property type="match status" value="1"/>
</dbReference>
<dbReference type="EMBL" id="JADFFM010000001">
    <property type="protein sequence ID" value="MBE9666802.1"/>
    <property type="molecule type" value="Genomic_DNA"/>
</dbReference>
<evidence type="ECO:0000313" key="3">
    <source>
        <dbReference type="EMBL" id="MBE9666802.1"/>
    </source>
</evidence>
<sequence>MKTYLVLIDFSEAANNAAHFAAALSQQTDTEEIILMNAYYISPYEDMLPNPDMLMLREQEIEESVTDRLNQLAQLKRKLQKMVRSGVKVRTRLNRSHLLRAVVDAVTEDNVDLVFLGSKGNSSLGQPGIGSHVVKVSKASPAPVIVVPPGYKYKLIDQAVIACDFKQVTQNMPMEILHKLLGRQQIKLLVVNIDRDGRHANADAGQLAQESALHNMLKNYHPHYYFINSPNIIKGILNFAEEHRAEMVIALPHRYSFFQSLMHSSISQQLASNSSVPVLLLK</sequence>
<dbReference type="InterPro" id="IPR006016">
    <property type="entry name" value="UspA"/>
</dbReference>
<name>A0ABR9XHY4_9SPHI</name>
<dbReference type="Pfam" id="PF00582">
    <property type="entry name" value="Usp"/>
    <property type="match status" value="1"/>
</dbReference>
<accession>A0ABR9XHY4</accession>
<dbReference type="PANTHER" id="PTHR46268">
    <property type="entry name" value="STRESS RESPONSE PROTEIN NHAX"/>
    <property type="match status" value="1"/>
</dbReference>
<proteinExistence type="inferred from homology"/>
<feature type="domain" description="UspA" evidence="2">
    <location>
        <begin position="2"/>
        <end position="148"/>
    </location>
</feature>
<dbReference type="SUPFAM" id="SSF52402">
    <property type="entry name" value="Adenine nucleotide alpha hydrolases-like"/>
    <property type="match status" value="2"/>
</dbReference>
<evidence type="ECO:0000256" key="1">
    <source>
        <dbReference type="ARBA" id="ARBA00008791"/>
    </source>
</evidence>
<keyword evidence="4" id="KW-1185">Reference proteome</keyword>
<comment type="caution">
    <text evidence="3">The sequence shown here is derived from an EMBL/GenBank/DDBJ whole genome shotgun (WGS) entry which is preliminary data.</text>
</comment>
<evidence type="ECO:0000259" key="2">
    <source>
        <dbReference type="Pfam" id="PF00582"/>
    </source>
</evidence>
<dbReference type="InterPro" id="IPR006015">
    <property type="entry name" value="Universal_stress_UspA"/>
</dbReference>
<comment type="similarity">
    <text evidence="1">Belongs to the universal stress protein A family.</text>
</comment>
<dbReference type="PRINTS" id="PR01438">
    <property type="entry name" value="UNVRSLSTRESS"/>
</dbReference>
<gene>
    <name evidence="3" type="ORF">IRJ18_10550</name>
</gene>